<feature type="chain" id="PRO_5014181957" description="Lipoprotein" evidence="2">
    <location>
        <begin position="24"/>
        <end position="165"/>
    </location>
</feature>
<feature type="region of interest" description="Disordered" evidence="1">
    <location>
        <begin position="144"/>
        <end position="165"/>
    </location>
</feature>
<reference evidence="3 5" key="3">
    <citation type="submission" date="2017-12" db="EMBL/GenBank/DDBJ databases">
        <title>Revising the taxonomy of the Acinetobacter lwoffii group: the description of Acinetobacter pseudolwoffii sp. nov. and emended description of Acinetobacter lwoffii.</title>
        <authorList>
            <person name="Nemec A."/>
        </authorList>
    </citation>
    <scope>NUCLEOTIDE SEQUENCE [LARGE SCALE GENOMIC DNA]</scope>
    <source>
        <strain evidence="3 5">ANC 5347</strain>
    </source>
</reference>
<dbReference type="PROSITE" id="PS51257">
    <property type="entry name" value="PROKAR_LIPOPROTEIN"/>
    <property type="match status" value="1"/>
</dbReference>
<sequence length="165" mass="18561">MWMFKTRTMLTAALMSTALLLQACGNDSQSTDKPEIKPAPKLTNDATTYANAAWQLINKVDPLVYHKEVDQLETQVRQPARKLSTDWRINVKMTDSVTEGKYALCRKALTSLEIWARTVIDNGSSLEQKQADYERDKLQCQNAIDNPELGNTDPKQKGTAIANMQ</sequence>
<gene>
    <name evidence="3" type="ORF">CU320_08565</name>
    <name evidence="4" type="ORF">CWI32_04840</name>
</gene>
<organism evidence="3 5">
    <name type="scientific">Acinetobacter pseudolwoffii</name>
    <dbReference type="NCBI Taxonomy" id="2053287"/>
    <lineage>
        <taxon>Bacteria</taxon>
        <taxon>Pseudomonadati</taxon>
        <taxon>Pseudomonadota</taxon>
        <taxon>Gammaproteobacteria</taxon>
        <taxon>Moraxellales</taxon>
        <taxon>Moraxellaceae</taxon>
        <taxon>Acinetobacter</taxon>
    </lineage>
</organism>
<evidence type="ECO:0000313" key="3">
    <source>
        <dbReference type="EMBL" id="PJI32476.1"/>
    </source>
</evidence>
<evidence type="ECO:0000313" key="4">
    <source>
        <dbReference type="EMBL" id="PJO75709.1"/>
    </source>
</evidence>
<dbReference type="Proteomes" id="UP000243446">
    <property type="component" value="Unassembled WGS sequence"/>
</dbReference>
<reference evidence="3 5" key="2">
    <citation type="submission" date="2017-11" db="EMBL/GenBank/DDBJ databases">
        <authorList>
            <person name="Han C.G."/>
        </authorList>
    </citation>
    <scope>NUCLEOTIDE SEQUENCE [LARGE SCALE GENOMIC DNA]</scope>
    <source>
        <strain evidence="3 5">ANC 5347</strain>
    </source>
</reference>
<dbReference type="RefSeq" id="WP_005097400.1">
    <property type="nucleotide sequence ID" value="NZ_CBDBYO010000014.1"/>
</dbReference>
<protein>
    <recommendedName>
        <fullName evidence="7">Lipoprotein</fullName>
    </recommendedName>
</protein>
<evidence type="ECO:0000313" key="6">
    <source>
        <dbReference type="Proteomes" id="UP000243446"/>
    </source>
</evidence>
<comment type="caution">
    <text evidence="3">The sequence shown here is derived from an EMBL/GenBank/DDBJ whole genome shotgun (WGS) entry which is preliminary data.</text>
</comment>
<evidence type="ECO:0000313" key="5">
    <source>
        <dbReference type="Proteomes" id="UP000242351"/>
    </source>
</evidence>
<evidence type="ECO:0008006" key="7">
    <source>
        <dbReference type="Google" id="ProtNLM"/>
    </source>
</evidence>
<keyword evidence="2" id="KW-0732">Signal</keyword>
<dbReference type="GeneID" id="97175647"/>
<dbReference type="EMBL" id="PHRG01000002">
    <property type="protein sequence ID" value="PJO75709.1"/>
    <property type="molecule type" value="Genomic_DNA"/>
</dbReference>
<accession>A0A2H9YSS3</accession>
<proteinExistence type="predicted"/>
<accession>A0A2H9UL82</accession>
<evidence type="ECO:0000256" key="1">
    <source>
        <dbReference type="SAM" id="MobiDB-lite"/>
    </source>
</evidence>
<feature type="signal peptide" evidence="2">
    <location>
        <begin position="1"/>
        <end position="23"/>
    </location>
</feature>
<dbReference type="Proteomes" id="UP000242351">
    <property type="component" value="Unassembled WGS sequence"/>
</dbReference>
<name>A0A2H9UL82_9GAMM</name>
<dbReference type="AlphaFoldDB" id="A0A2H9UL82"/>
<reference evidence="4 6" key="1">
    <citation type="submission" date="2017-11" db="EMBL/GenBank/DDBJ databases">
        <title>Revising the taxonomy of the Acinetobacter lwoffii group: the description of Acinetobacter pseudolwoffii sp. nov. and emended description of Acinetobacter lwoffii.</title>
        <authorList>
            <person name="Nemec A."/>
            <person name="Radolfova-Krizova L."/>
        </authorList>
    </citation>
    <scope>NUCLEOTIDE SEQUENCE [LARGE SCALE GENOMIC DNA]</scope>
    <source>
        <strain evidence="4 6">ANC 5044</strain>
    </source>
</reference>
<evidence type="ECO:0000256" key="2">
    <source>
        <dbReference type="SAM" id="SignalP"/>
    </source>
</evidence>
<dbReference type="EMBL" id="PGOZ01000009">
    <property type="protein sequence ID" value="PJI32476.1"/>
    <property type="molecule type" value="Genomic_DNA"/>
</dbReference>